<dbReference type="CDD" id="cd00590">
    <property type="entry name" value="RRM_SF"/>
    <property type="match status" value="1"/>
</dbReference>
<gene>
    <name evidence="8" type="ORF">PGLA2088_LOCUS46588</name>
</gene>
<evidence type="ECO:0000313" key="8">
    <source>
        <dbReference type="EMBL" id="CAE8732871.1"/>
    </source>
</evidence>
<dbReference type="SMART" id="SM00360">
    <property type="entry name" value="RRM"/>
    <property type="match status" value="5"/>
</dbReference>
<feature type="compositionally biased region" description="Acidic residues" evidence="6">
    <location>
        <begin position="395"/>
        <end position="407"/>
    </location>
</feature>
<feature type="region of interest" description="Disordered" evidence="6">
    <location>
        <begin position="559"/>
        <end position="580"/>
    </location>
</feature>
<evidence type="ECO:0000256" key="4">
    <source>
        <dbReference type="ARBA" id="ARBA00023242"/>
    </source>
</evidence>
<comment type="subcellular location">
    <subcellularLocation>
        <location evidence="1">Nucleus</location>
    </subcellularLocation>
</comment>
<dbReference type="InterPro" id="IPR000504">
    <property type="entry name" value="RRM_dom"/>
</dbReference>
<sequence length="903" mass="100123">MAPDRKDKSSKNPKRRAPEASGADEEDEEAQVDRGGGGKSGVDRTSIFVRGLPDGTTDKELRNFLEARAGPTVTCFMIRGDYGIAKFRREEDANRCLTELQGKDFGGSTLRMEAAKPKLPSGKAAKGGSAAADWQHIHLRSVQLRGLPKNATKETISAWVEEQLPGGCGIEGVKRLLGEEGNGSAFIVTFRKDQNARRALEVLNGAKMDGQTAFASLRALELSRQSSKAGRLIVRNLAFGATEKHVRQAFQQLGELGEVNIPPKPGGKPGMHRGFAFVQYADAATAQRAVTELNGTKICGRGVAVDWAVDASVYSSLQSEEKPEEKPQKSEEPRSRKRPAAEMEEDEDQDDNDEEDEEDEEDEARDEDDEEEDDAVAEESPNDELRRMRELMGQDVEEGDDDEDGSEDGSGSKSKSRGKEKTDAKRQKTEKKKSSATDKEKARKPGFDVDQGRTVFVRNVPFDANDADLREVFRGFGKVGSVNLVPDRSGQNPHRGSAFVKFLDASGAEAALATEEEANKKLKELGSVVKRSDKRDLPAVEGFGISLKGRRLVVKSAVNPTEASELTDSSRPQKGAAAKERQAWMHLLNVGDISETSENWNNLSKSEQRQRQAGRKERKWRINNPNFTIHPQRLAIRNLPMHIDATQLRQKMAEHLAEKMGSEGTGKKIRMKEAQDAIIQASLVRDTERKNDKGERRSKGFGFIAFKDHAHAMAGLQYLNDNSRVFGGLRRPIVEFAVDDKRKLRMQEESISKFKVKLGNKKGAGASADAKGKGKGTAGEAELEDGKPKVKKLKKRKPKEKAEDGKAKQLSRGQRQRENRRQKKVESELRAKSKAANQAKYSKIRDIKNSEKDAEKRIAKKKVPLRSVPDAEPPAKKKKTQPIGDIGDDFELRAMERFRRANR</sequence>
<feature type="region of interest" description="Disordered" evidence="6">
    <location>
        <begin position="599"/>
        <end position="618"/>
    </location>
</feature>
<organism evidence="8 9">
    <name type="scientific">Polarella glacialis</name>
    <name type="common">Dinoflagellate</name>
    <dbReference type="NCBI Taxonomy" id="89957"/>
    <lineage>
        <taxon>Eukaryota</taxon>
        <taxon>Sar</taxon>
        <taxon>Alveolata</taxon>
        <taxon>Dinophyceae</taxon>
        <taxon>Suessiales</taxon>
        <taxon>Suessiaceae</taxon>
        <taxon>Polarella</taxon>
    </lineage>
</organism>
<feature type="compositionally biased region" description="Basic and acidic residues" evidence="6">
    <location>
        <begin position="1"/>
        <end position="10"/>
    </location>
</feature>
<feature type="compositionally biased region" description="Basic and acidic residues" evidence="6">
    <location>
        <begin position="843"/>
        <end position="857"/>
    </location>
</feature>
<dbReference type="SUPFAM" id="SSF54928">
    <property type="entry name" value="RNA-binding domain, RBD"/>
    <property type="match status" value="3"/>
</dbReference>
<dbReference type="Pfam" id="PF00076">
    <property type="entry name" value="RRM_1"/>
    <property type="match status" value="3"/>
</dbReference>
<evidence type="ECO:0000256" key="6">
    <source>
        <dbReference type="SAM" id="MobiDB-lite"/>
    </source>
</evidence>
<feature type="region of interest" description="Disordered" evidence="6">
    <location>
        <begin position="315"/>
        <end position="449"/>
    </location>
</feature>
<dbReference type="PANTHER" id="PTHR48039">
    <property type="entry name" value="RNA-BINDING MOTIF PROTEIN 14B"/>
    <property type="match status" value="1"/>
</dbReference>
<keyword evidence="2" id="KW-0677">Repeat</keyword>
<feature type="compositionally biased region" description="Basic residues" evidence="6">
    <location>
        <begin position="789"/>
        <end position="799"/>
    </location>
</feature>
<feature type="compositionally biased region" description="Basic and acidic residues" evidence="6">
    <location>
        <begin position="815"/>
        <end position="831"/>
    </location>
</feature>
<feature type="compositionally biased region" description="Basic and acidic residues" evidence="6">
    <location>
        <begin position="417"/>
        <end position="449"/>
    </location>
</feature>
<feature type="domain" description="RRM" evidence="7">
    <location>
        <begin position="45"/>
        <end position="117"/>
    </location>
</feature>
<dbReference type="InterPro" id="IPR051945">
    <property type="entry name" value="RRM_MRD1_RNA_proc_ribogen"/>
</dbReference>
<proteinExistence type="predicted"/>
<name>A0A813LLN0_POLGL</name>
<feature type="domain" description="RRM" evidence="7">
    <location>
        <begin position="230"/>
        <end position="310"/>
    </location>
</feature>
<dbReference type="EMBL" id="CAJNNW010036246">
    <property type="protein sequence ID" value="CAE8732871.1"/>
    <property type="molecule type" value="Genomic_DNA"/>
</dbReference>
<evidence type="ECO:0000256" key="2">
    <source>
        <dbReference type="ARBA" id="ARBA00022737"/>
    </source>
</evidence>
<feature type="compositionally biased region" description="Acidic residues" evidence="6">
    <location>
        <begin position="342"/>
        <end position="382"/>
    </location>
</feature>
<feature type="domain" description="RRM" evidence="7">
    <location>
        <begin position="632"/>
        <end position="739"/>
    </location>
</feature>
<evidence type="ECO:0000313" key="9">
    <source>
        <dbReference type="Proteomes" id="UP000626109"/>
    </source>
</evidence>
<evidence type="ECO:0000259" key="7">
    <source>
        <dbReference type="PROSITE" id="PS50102"/>
    </source>
</evidence>
<dbReference type="PANTHER" id="PTHR48039:SF5">
    <property type="entry name" value="RNA-BINDING PROTEIN 28"/>
    <property type="match status" value="1"/>
</dbReference>
<dbReference type="CDD" id="cd12414">
    <property type="entry name" value="RRM2_RBM28_like"/>
    <property type="match status" value="1"/>
</dbReference>
<dbReference type="CDD" id="cd12416">
    <property type="entry name" value="RRM4_RBM28_like"/>
    <property type="match status" value="1"/>
</dbReference>
<feature type="region of interest" description="Disordered" evidence="6">
    <location>
        <begin position="1"/>
        <end position="53"/>
    </location>
</feature>
<comment type="caution">
    <text evidence="8">The sequence shown here is derived from an EMBL/GenBank/DDBJ whole genome shotgun (WGS) entry which is preliminary data.</text>
</comment>
<dbReference type="AlphaFoldDB" id="A0A813LLN0"/>
<feature type="region of interest" description="Disordered" evidence="6">
    <location>
        <begin position="760"/>
        <end position="903"/>
    </location>
</feature>
<reference evidence="8" key="1">
    <citation type="submission" date="2021-02" db="EMBL/GenBank/DDBJ databases">
        <authorList>
            <person name="Dougan E. K."/>
            <person name="Rhodes N."/>
            <person name="Thang M."/>
            <person name="Chan C."/>
        </authorList>
    </citation>
    <scope>NUCLEOTIDE SEQUENCE</scope>
</reference>
<protein>
    <recommendedName>
        <fullName evidence="7">RRM domain-containing protein</fullName>
    </recommendedName>
</protein>
<dbReference type="PROSITE" id="PS50102">
    <property type="entry name" value="RRM"/>
    <property type="match status" value="4"/>
</dbReference>
<keyword evidence="3 5" id="KW-0694">RNA-binding</keyword>
<dbReference type="InterPro" id="IPR035979">
    <property type="entry name" value="RBD_domain_sf"/>
</dbReference>
<feature type="compositionally biased region" description="Basic and acidic residues" evidence="6">
    <location>
        <begin position="383"/>
        <end position="392"/>
    </location>
</feature>
<dbReference type="GO" id="GO:0005634">
    <property type="term" value="C:nucleus"/>
    <property type="evidence" value="ECO:0007669"/>
    <property type="project" value="UniProtKB-SubCell"/>
</dbReference>
<dbReference type="GO" id="GO:0003729">
    <property type="term" value="F:mRNA binding"/>
    <property type="evidence" value="ECO:0007669"/>
    <property type="project" value="TreeGrafter"/>
</dbReference>
<feature type="domain" description="RRM" evidence="7">
    <location>
        <begin position="453"/>
        <end position="559"/>
    </location>
</feature>
<feature type="compositionally biased region" description="Polar residues" evidence="6">
    <location>
        <begin position="559"/>
        <end position="572"/>
    </location>
</feature>
<dbReference type="Gene3D" id="3.30.70.330">
    <property type="match status" value="5"/>
</dbReference>
<dbReference type="InterPro" id="IPR012677">
    <property type="entry name" value="Nucleotide-bd_a/b_plait_sf"/>
</dbReference>
<evidence type="ECO:0000256" key="5">
    <source>
        <dbReference type="PROSITE-ProRule" id="PRU00176"/>
    </source>
</evidence>
<keyword evidence="4" id="KW-0539">Nucleus</keyword>
<evidence type="ECO:0000256" key="1">
    <source>
        <dbReference type="ARBA" id="ARBA00004123"/>
    </source>
</evidence>
<dbReference type="Proteomes" id="UP000626109">
    <property type="component" value="Unassembled WGS sequence"/>
</dbReference>
<evidence type="ECO:0000256" key="3">
    <source>
        <dbReference type="ARBA" id="ARBA00022884"/>
    </source>
</evidence>
<feature type="compositionally biased region" description="Basic and acidic residues" evidence="6">
    <location>
        <begin position="319"/>
        <end position="334"/>
    </location>
</feature>
<accession>A0A813LLN0</accession>
<feature type="compositionally biased region" description="Basic and acidic residues" evidence="6">
    <location>
        <begin position="890"/>
        <end position="903"/>
    </location>
</feature>